<dbReference type="Gene3D" id="3.30.420.100">
    <property type="match status" value="1"/>
</dbReference>
<keyword evidence="3 7" id="KW-0694">RNA-binding</keyword>
<accession>A0A1F5EDY0</accession>
<dbReference type="SUPFAM" id="SSF53137">
    <property type="entry name" value="Translational machinery components"/>
    <property type="match status" value="1"/>
</dbReference>
<dbReference type="GO" id="GO:0008097">
    <property type="term" value="F:5S rRNA binding"/>
    <property type="evidence" value="ECO:0007669"/>
    <property type="project" value="TreeGrafter"/>
</dbReference>
<name>A0A1F5EDY0_9BACT</name>
<keyword evidence="2 7" id="KW-0699">rRNA-binding</keyword>
<dbReference type="Proteomes" id="UP000176451">
    <property type="component" value="Unassembled WGS sequence"/>
</dbReference>
<dbReference type="PANTHER" id="PTHR12899">
    <property type="entry name" value="39S RIBOSOMAL PROTEIN L18, MITOCHONDRIAL"/>
    <property type="match status" value="1"/>
</dbReference>
<evidence type="ECO:0000256" key="2">
    <source>
        <dbReference type="ARBA" id="ARBA00022730"/>
    </source>
</evidence>
<dbReference type="AlphaFoldDB" id="A0A1F5EDY0"/>
<evidence type="ECO:0000256" key="7">
    <source>
        <dbReference type="HAMAP-Rule" id="MF_01337"/>
    </source>
</evidence>
<keyword evidence="4 7" id="KW-0689">Ribosomal protein</keyword>
<dbReference type="HAMAP" id="MF_01337_B">
    <property type="entry name" value="Ribosomal_uL18_B"/>
    <property type="match status" value="1"/>
</dbReference>
<dbReference type="GO" id="GO:0022625">
    <property type="term" value="C:cytosolic large ribosomal subunit"/>
    <property type="evidence" value="ECO:0007669"/>
    <property type="project" value="TreeGrafter"/>
</dbReference>
<dbReference type="FunFam" id="3.30.420.100:FF:000001">
    <property type="entry name" value="50S ribosomal protein L18"/>
    <property type="match status" value="1"/>
</dbReference>
<evidence type="ECO:0000256" key="3">
    <source>
        <dbReference type="ARBA" id="ARBA00022884"/>
    </source>
</evidence>
<dbReference type="InterPro" id="IPR004389">
    <property type="entry name" value="Ribosomal_uL18_bac-type"/>
</dbReference>
<keyword evidence="5 7" id="KW-0687">Ribonucleoprotein</keyword>
<dbReference type="InterPro" id="IPR057268">
    <property type="entry name" value="Ribosomal_L18"/>
</dbReference>
<proteinExistence type="inferred from homology"/>
<dbReference type="Pfam" id="PF00861">
    <property type="entry name" value="Ribosomal_L18p"/>
    <property type="match status" value="1"/>
</dbReference>
<dbReference type="EMBL" id="MEZV01000057">
    <property type="protein sequence ID" value="OGD65466.1"/>
    <property type="molecule type" value="Genomic_DNA"/>
</dbReference>
<comment type="function">
    <text evidence="7">This is one of the proteins that bind and probably mediate the attachment of the 5S RNA into the large ribosomal subunit, where it forms part of the central protuberance.</text>
</comment>
<evidence type="ECO:0000256" key="1">
    <source>
        <dbReference type="ARBA" id="ARBA00007116"/>
    </source>
</evidence>
<dbReference type="STRING" id="1797469.A3F08_00370"/>
<gene>
    <name evidence="7" type="primary">rplR</name>
    <name evidence="8" type="ORF">A3F08_00370</name>
</gene>
<organism evidence="8 9">
    <name type="scientific">Candidatus Berkelbacteria bacterium RIFCSPHIGHO2_12_FULL_36_9</name>
    <dbReference type="NCBI Taxonomy" id="1797469"/>
    <lineage>
        <taxon>Bacteria</taxon>
        <taxon>Candidatus Berkelbacteria</taxon>
    </lineage>
</organism>
<evidence type="ECO:0000256" key="5">
    <source>
        <dbReference type="ARBA" id="ARBA00023274"/>
    </source>
</evidence>
<comment type="caution">
    <text evidence="8">The sequence shown here is derived from an EMBL/GenBank/DDBJ whole genome shotgun (WGS) entry which is preliminary data.</text>
</comment>
<comment type="similarity">
    <text evidence="1 7">Belongs to the universal ribosomal protein uL18 family.</text>
</comment>
<evidence type="ECO:0000256" key="6">
    <source>
        <dbReference type="ARBA" id="ARBA00035197"/>
    </source>
</evidence>
<comment type="subunit">
    <text evidence="7">Part of the 50S ribosomal subunit; part of the 5S rRNA/L5/L18/L25 subcomplex. Contacts the 5S and 23S rRNAs.</text>
</comment>
<dbReference type="NCBIfam" id="TIGR00060">
    <property type="entry name" value="L18_bact"/>
    <property type="match status" value="1"/>
</dbReference>
<dbReference type="GO" id="GO:0006412">
    <property type="term" value="P:translation"/>
    <property type="evidence" value="ECO:0007669"/>
    <property type="project" value="UniProtKB-UniRule"/>
</dbReference>
<dbReference type="GO" id="GO:0003735">
    <property type="term" value="F:structural constituent of ribosome"/>
    <property type="evidence" value="ECO:0007669"/>
    <property type="project" value="InterPro"/>
</dbReference>
<reference evidence="8 9" key="1">
    <citation type="journal article" date="2016" name="Nat. Commun.">
        <title>Thousands of microbial genomes shed light on interconnected biogeochemical processes in an aquifer system.</title>
        <authorList>
            <person name="Anantharaman K."/>
            <person name="Brown C.T."/>
            <person name="Hug L.A."/>
            <person name="Sharon I."/>
            <person name="Castelle C.J."/>
            <person name="Probst A.J."/>
            <person name="Thomas B.C."/>
            <person name="Singh A."/>
            <person name="Wilkins M.J."/>
            <person name="Karaoz U."/>
            <person name="Brodie E.L."/>
            <person name="Williams K.H."/>
            <person name="Hubbard S.S."/>
            <person name="Banfield J.F."/>
        </authorList>
    </citation>
    <scope>NUCLEOTIDE SEQUENCE [LARGE SCALE GENOMIC DNA]</scope>
</reference>
<dbReference type="InterPro" id="IPR005484">
    <property type="entry name" value="Ribosomal_uL18_bac/plant/anim"/>
</dbReference>
<evidence type="ECO:0000313" key="8">
    <source>
        <dbReference type="EMBL" id="OGD65466.1"/>
    </source>
</evidence>
<evidence type="ECO:0000313" key="9">
    <source>
        <dbReference type="Proteomes" id="UP000176451"/>
    </source>
</evidence>
<dbReference type="CDD" id="cd00432">
    <property type="entry name" value="Ribosomal_L18_L5e"/>
    <property type="match status" value="1"/>
</dbReference>
<sequence length="114" mass="12990">MLKKVLARIRRKNKIKAKITGTLVRPRLSIFRSNRHIFAQAIDDVSKKTIASISSNNIKDYKNKSDAAKKTGQALAEKILAKKIKSIVFDRNGYKFHGRVKTFAEGMREKGIKF</sequence>
<evidence type="ECO:0000256" key="4">
    <source>
        <dbReference type="ARBA" id="ARBA00022980"/>
    </source>
</evidence>
<dbReference type="PANTHER" id="PTHR12899:SF3">
    <property type="entry name" value="LARGE RIBOSOMAL SUBUNIT PROTEIN UL18M"/>
    <property type="match status" value="1"/>
</dbReference>
<protein>
    <recommendedName>
        <fullName evidence="6 7">Large ribosomal subunit protein uL18</fullName>
    </recommendedName>
</protein>